<gene>
    <name evidence="1" type="ORF">C5U62_07345</name>
</gene>
<proteinExistence type="predicted"/>
<accession>A0A2T6GMB2</accession>
<comment type="caution">
    <text evidence="1">The sequence shown here is derived from an EMBL/GenBank/DDBJ whole genome shotgun (WGS) entry which is preliminary data.</text>
</comment>
<sequence>MKTTAFGNTALKTGSECSFGLLNSASSPVFALSCLHSRRFHTACEGAFLVRGFWLYCREAVFCKNTGIWSSS</sequence>
<reference evidence="1 2" key="1">
    <citation type="submission" date="2018-03" db="EMBL/GenBank/DDBJ databases">
        <title>Draft genome sequence of the plant growth promoting rhizobacterium Pseudomonas protegens strain BNJ-SS-45 isolated from wheat (Triticum aestivum) rhizosphere.</title>
        <authorList>
            <person name="Bajpai A."/>
            <person name="Shende K."/>
            <person name="Meena N."/>
            <person name="Upadhyayula S.R."/>
            <person name="Suravajhala P."/>
            <person name="Medicherla K.M."/>
            <person name="Johri B.N."/>
        </authorList>
    </citation>
    <scope>NUCLEOTIDE SEQUENCE [LARGE SCALE GENOMIC DNA]</scope>
    <source>
        <strain evidence="1 2">BNJ-SS-45</strain>
    </source>
</reference>
<organism evidence="1 2">
    <name type="scientific">Pseudomonas protegens</name>
    <dbReference type="NCBI Taxonomy" id="380021"/>
    <lineage>
        <taxon>Bacteria</taxon>
        <taxon>Pseudomonadati</taxon>
        <taxon>Pseudomonadota</taxon>
        <taxon>Gammaproteobacteria</taxon>
        <taxon>Pseudomonadales</taxon>
        <taxon>Pseudomonadaceae</taxon>
        <taxon>Pseudomonas</taxon>
    </lineage>
</organism>
<dbReference type="EMBL" id="PYJM01000002">
    <property type="protein sequence ID" value="PUA45300.1"/>
    <property type="molecule type" value="Genomic_DNA"/>
</dbReference>
<evidence type="ECO:0000313" key="2">
    <source>
        <dbReference type="Proteomes" id="UP000244178"/>
    </source>
</evidence>
<protein>
    <submittedName>
        <fullName evidence="1">Uncharacterized protein</fullName>
    </submittedName>
</protein>
<dbReference type="PROSITE" id="PS51257">
    <property type="entry name" value="PROKAR_LIPOPROTEIN"/>
    <property type="match status" value="1"/>
</dbReference>
<name>A0A2T6GMB2_9PSED</name>
<dbReference type="AlphaFoldDB" id="A0A2T6GMB2"/>
<evidence type="ECO:0000313" key="1">
    <source>
        <dbReference type="EMBL" id="PUA45300.1"/>
    </source>
</evidence>
<dbReference type="Proteomes" id="UP000244178">
    <property type="component" value="Unassembled WGS sequence"/>
</dbReference>